<proteinExistence type="predicted"/>
<dbReference type="GO" id="GO:0009626">
    <property type="term" value="P:plant-type hypersensitive response"/>
    <property type="evidence" value="ECO:0007669"/>
    <property type="project" value="TreeGrafter"/>
</dbReference>
<dbReference type="Proteomes" id="UP000823749">
    <property type="component" value="Chromosome 3"/>
</dbReference>
<evidence type="ECO:0000313" key="1">
    <source>
        <dbReference type="EMBL" id="KAG5557526.1"/>
    </source>
</evidence>
<dbReference type="GO" id="GO:2000031">
    <property type="term" value="P:regulation of salicylic acid mediated signaling pathway"/>
    <property type="evidence" value="ECO:0007669"/>
    <property type="project" value="InterPro"/>
</dbReference>
<protein>
    <recommendedName>
        <fullName evidence="3">Tubulin-folding cofactor C</fullName>
    </recommendedName>
</protein>
<comment type="caution">
    <text evidence="1">The sequence shown here is derived from an EMBL/GenBank/DDBJ whole genome shotgun (WGS) entry which is preliminary data.</text>
</comment>
<accession>A0AAV6KY04</accession>
<evidence type="ECO:0000313" key="2">
    <source>
        <dbReference type="Proteomes" id="UP000823749"/>
    </source>
</evidence>
<dbReference type="PANTHER" id="PTHR33199">
    <property type="entry name" value="MACPF DOMAIN-CONTAINING PROTEIN CAD1"/>
    <property type="match status" value="1"/>
</dbReference>
<sequence length="230" mass="25232">MKDFSMEDPSLAGNSSSISDALFTTLCNSIQALGRGFDVTSDIRLLYCKGAPGSRLVHLDEQQTRDLQVSDGVVVPNVLVDIESSTGKRITEEIPVCSFHEVFLSPFEVNNCGRGTLVIIAESAARICISECIFRGGFLFSGFVDMTTINTAVDQPKKIDNNVGNTRFQNSASGFKRWGRKSPFIRYGLPMISLTVLGSWSPWPRPSLARQAKDLGGLEMDTMKTLQKLV</sequence>
<organism evidence="1 2">
    <name type="scientific">Rhododendron griersonianum</name>
    <dbReference type="NCBI Taxonomy" id="479676"/>
    <lineage>
        <taxon>Eukaryota</taxon>
        <taxon>Viridiplantae</taxon>
        <taxon>Streptophyta</taxon>
        <taxon>Embryophyta</taxon>
        <taxon>Tracheophyta</taxon>
        <taxon>Spermatophyta</taxon>
        <taxon>Magnoliopsida</taxon>
        <taxon>eudicotyledons</taxon>
        <taxon>Gunneridae</taxon>
        <taxon>Pentapetalae</taxon>
        <taxon>asterids</taxon>
        <taxon>Ericales</taxon>
        <taxon>Ericaceae</taxon>
        <taxon>Ericoideae</taxon>
        <taxon>Rhodoreae</taxon>
        <taxon>Rhododendron</taxon>
    </lineage>
</organism>
<evidence type="ECO:0008006" key="3">
    <source>
        <dbReference type="Google" id="ProtNLM"/>
    </source>
</evidence>
<dbReference type="GO" id="GO:0005886">
    <property type="term" value="C:plasma membrane"/>
    <property type="evidence" value="ECO:0007669"/>
    <property type="project" value="TreeGrafter"/>
</dbReference>
<dbReference type="InterPro" id="IPR044663">
    <property type="entry name" value="CAD1/NSL1-like"/>
</dbReference>
<dbReference type="AlphaFoldDB" id="A0AAV6KY04"/>
<gene>
    <name evidence="1" type="ORF">RHGRI_007683</name>
</gene>
<keyword evidence="2" id="KW-1185">Reference proteome</keyword>
<dbReference type="EMBL" id="JACTNZ010000003">
    <property type="protein sequence ID" value="KAG5557526.1"/>
    <property type="molecule type" value="Genomic_DNA"/>
</dbReference>
<name>A0AAV6KY04_9ERIC</name>
<dbReference type="PANTHER" id="PTHR33199:SF3">
    <property type="entry name" value="MACPF DOMAIN-CONTAINING PROTEIN CAD1"/>
    <property type="match status" value="1"/>
</dbReference>
<reference evidence="1" key="1">
    <citation type="submission" date="2020-08" db="EMBL/GenBank/DDBJ databases">
        <title>Plant Genome Project.</title>
        <authorList>
            <person name="Zhang R.-G."/>
        </authorList>
    </citation>
    <scope>NUCLEOTIDE SEQUENCE</scope>
    <source>
        <strain evidence="1">WSP0</strain>
        <tissue evidence="1">Leaf</tissue>
    </source>
</reference>